<comment type="caution">
    <text evidence="1">The sequence shown here is derived from an EMBL/GenBank/DDBJ whole genome shotgun (WGS) entry which is preliminary data.</text>
</comment>
<proteinExistence type="predicted"/>
<dbReference type="AlphaFoldDB" id="A0A8S4RJG3"/>
<sequence>MKYNINFLHGRVNSYINEKDYRAAICVRETIDPYTPAKPYMERDNYILRASFTHTEIHKLEYSRGRYLLGSEVSEAVGADLSVRVACVMRRWPCRHVGRLPEKRPCVLV</sequence>
<name>A0A8S4RJG3_9NEOP</name>
<reference evidence="1" key="1">
    <citation type="submission" date="2022-03" db="EMBL/GenBank/DDBJ databases">
        <authorList>
            <person name="Lindestad O."/>
        </authorList>
    </citation>
    <scope>NUCLEOTIDE SEQUENCE</scope>
</reference>
<keyword evidence="2" id="KW-1185">Reference proteome</keyword>
<evidence type="ECO:0000313" key="2">
    <source>
        <dbReference type="Proteomes" id="UP000838756"/>
    </source>
</evidence>
<gene>
    <name evidence="1" type="primary">jg16967</name>
    <name evidence="1" type="ORF">PAEG_LOCUS14079</name>
</gene>
<protein>
    <submittedName>
        <fullName evidence="1">Jg16967 protein</fullName>
    </submittedName>
</protein>
<dbReference type="Proteomes" id="UP000838756">
    <property type="component" value="Unassembled WGS sequence"/>
</dbReference>
<accession>A0A8S4RJG3</accession>
<organism evidence="1 2">
    <name type="scientific">Pararge aegeria aegeria</name>
    <dbReference type="NCBI Taxonomy" id="348720"/>
    <lineage>
        <taxon>Eukaryota</taxon>
        <taxon>Metazoa</taxon>
        <taxon>Ecdysozoa</taxon>
        <taxon>Arthropoda</taxon>
        <taxon>Hexapoda</taxon>
        <taxon>Insecta</taxon>
        <taxon>Pterygota</taxon>
        <taxon>Neoptera</taxon>
        <taxon>Endopterygota</taxon>
        <taxon>Lepidoptera</taxon>
        <taxon>Glossata</taxon>
        <taxon>Ditrysia</taxon>
        <taxon>Papilionoidea</taxon>
        <taxon>Nymphalidae</taxon>
        <taxon>Satyrinae</taxon>
        <taxon>Satyrini</taxon>
        <taxon>Parargina</taxon>
        <taxon>Pararge</taxon>
    </lineage>
</organism>
<evidence type="ECO:0000313" key="1">
    <source>
        <dbReference type="EMBL" id="CAH2236727.1"/>
    </source>
</evidence>
<dbReference type="EMBL" id="CAKXAJ010025218">
    <property type="protein sequence ID" value="CAH2236727.1"/>
    <property type="molecule type" value="Genomic_DNA"/>
</dbReference>